<keyword evidence="1" id="KW-0596">Phosphopantetheine</keyword>
<evidence type="ECO:0000256" key="6">
    <source>
        <dbReference type="PROSITE-ProRule" id="PRU01363"/>
    </source>
</evidence>
<dbReference type="SMART" id="SM00823">
    <property type="entry name" value="PKS_PP"/>
    <property type="match status" value="2"/>
</dbReference>
<dbReference type="GO" id="GO:0031177">
    <property type="term" value="F:phosphopantetheine binding"/>
    <property type="evidence" value="ECO:0007669"/>
    <property type="project" value="InterPro"/>
</dbReference>
<dbReference type="InterPro" id="IPR013154">
    <property type="entry name" value="ADH-like_N"/>
</dbReference>
<feature type="domain" description="Carrier" evidence="8">
    <location>
        <begin position="2862"/>
        <end position="2944"/>
    </location>
</feature>
<accession>A0A4R5ATK5</accession>
<dbReference type="InterPro" id="IPR032821">
    <property type="entry name" value="PKS_assoc"/>
</dbReference>
<dbReference type="SMART" id="SM01294">
    <property type="entry name" value="PKS_PP_betabranch"/>
    <property type="match status" value="1"/>
</dbReference>
<dbReference type="Proteomes" id="UP000294513">
    <property type="component" value="Unassembled WGS sequence"/>
</dbReference>
<feature type="active site" description="Proton donor; for dehydratase activity" evidence="6">
    <location>
        <position position="2036"/>
    </location>
</feature>
<dbReference type="SMART" id="SM00826">
    <property type="entry name" value="PKS_DH"/>
    <property type="match status" value="1"/>
</dbReference>
<dbReference type="InterPro" id="IPR020807">
    <property type="entry name" value="PKS_DH"/>
</dbReference>
<evidence type="ECO:0000313" key="11">
    <source>
        <dbReference type="EMBL" id="TDD76618.1"/>
    </source>
</evidence>
<dbReference type="Pfam" id="PF08240">
    <property type="entry name" value="ADH_N"/>
    <property type="match status" value="1"/>
</dbReference>
<feature type="region of interest" description="Disordered" evidence="7">
    <location>
        <begin position="2823"/>
        <end position="2862"/>
    </location>
</feature>
<dbReference type="InterPro" id="IPR049900">
    <property type="entry name" value="PKS_mFAS_DH"/>
</dbReference>
<dbReference type="Gene3D" id="3.30.70.3290">
    <property type="match status" value="2"/>
</dbReference>
<dbReference type="InterPro" id="IPR057326">
    <property type="entry name" value="KR_dom"/>
</dbReference>
<sequence length="2959" mass="307585">MSTPIAVIGMSARVPRGAGLEEFWSLLWDGGDAIGPAPEGRSVPEERGGFLDRVDGFDAGFFGIAPREAAELDPQQRLMLELAWEALEDARILPGTLRGGRTGVFAGAMADDYELLMARRAGAASPYTLTGARRGFISGRVAHAFGLRGPSVTVDTAQSSSLVAVYEAMQSLRRGDCELAVAGGVQLNLAPEGHAALRELGALSPDARCRTFDAGADGFVRGEGGGAVVLKPLDAARRDGDRVHCVVLDGAVNSDGATAGLTAPSREAQEDVLRLACERAGVDPGAVRYVELHGTGTPLGDPVEAAALGAVLGAARPDGEPLLVGSVKTNIGHLEGAAGIAGLIKTASGLARGLLPPSLHFADPNPEIDFEGLNVRVHDRRGPWPDGPRIAGVSAFGLGGSNCHLILAEAPDGGPAGSGAGGGRDAAAVPWMVSGRTEGALRAQAARLADFAEANPGLSARDVGFSLATSRTVFEHGAAVARDHVAGLRAIAGGRTGAGLARHRRRDGLTAFLFPGQGAQRAAMGRELHGAFPAFARAFHEVCAALEPPVGVPLAEVVFDGGDRLERPGLVQPAIFAVEVALYRLLESCGLRPDVVAGHSLGEITAVHVAGLLSLEDAAAFVAARGRLFEDLPPGGAVVAIAAAEDEARAALAGHEGEADVAAVNGPGSVVVAGEEGVVAEVAGRFAAGGRRTKRLRIGRAVHSPLMDPVQDGLRAVASGLDWRIPGDGPRVVSSVTGAEADPRRLADPGHWAANARRTVRFGEALRALHDLGARRFVEVGPGTALTDLLPENVADPAVDGLPCLPGGLDEAQGVATALAGAHLTGAEVDWRAVFGAEARLVDLPSYAFQRDRHWLDTADAPAREPEPAGAADPRALVAETLAQVAGLTGPVDPDTPFSELGVDSRMAVMLRDRLAASTGRDLPGALLFDHPTPAALADALGRPADGRAAEGRRPSPAREPDGDAIAIVAMSCRYPGGVRSPEDLWRLVDDGVDAIAPFPGDRGWDLDELPDEGRAGGFLEDAGTFDAGFFGISPREASGIDPQQRLLLETAWEAFERAGLDRAALRGSRTGVFVGATAQDYGPRMDDPEDGTRGHRLTGTTPSVASGRIAYFLGLRGPAVTLDTACSSSLVGVHMAAEAIRRGECETALAGGVTVMATSGMFLDFGRQQGLSADGRCKAFSADADGTAWAEGAGLLVLQRAGDARRAGRPVLALLRGSAINQDGASNGLTAPNGAAQEQVIRDALGRAGLAPADVDAIEAHGTGTALGDPVEAGALARTYGADRADGPALLGSLKSNIGHAQAAAGVGGVIKMVEALRAGRLPSTLHVGEPSPHIDWDASGLALLTGPRPWPPGDRPRRAAVSSFGISGTNAHIIIEEPGPKPDLEPEPEPDGGHPVPLALSARTETALRTHASRVRAFMADHPGVRPADVARTLAGRTVFSRRAVVVGETRDELLDGLGALAGDGKVPSAVRGYRPPAVVRAEARPDAEPVFVFPGQGSQWRGMALDLLAESEVFRERMRECGRALERYCDWSLPDVLENGPLDRVDVVQPALFAVMVSLAGLWESLGVRPAAVVGHSQGEIAAACVAGALSLDDAAKVVCLRSRALRKVAGSGGMASVPLPASEVEARLPDGVHLAAVNGPSSTVVAGDAGPLERFVTALQGEDVDARAIDVDYASHTGAMEPLREALLADLDGLAPAAPEVPLHSTLTGEPLATKMDAGYWYDNISSTVRFQAAVQGLAEAGHSVFIEVSPHPVLTRAITETLAETAAERDAAVLGTLRRDDGGLGHFLTAVAGAHIAGATADWRPLLPGGRIVPLPTYPFEGRRYWRPAGTGGTGLAGAARAPHPLLDAEVGLPGGGLLCTGRLSVARHPWLADHEIAGDLLLPGTAQVELACSAGARTGRDRLRELLLERPLAVPRSGEVEVRLLAGADLSVVLESRPPGAEDWTRHATGALRPEPQAALPVLGEWPPPGAEPLPLDGAYDRLAERGYRYGPSFRGLRAAWRDGRDLYAEAGSDASPAAAGHRIHPALLDAALHALLVLDEGPPTVPFSWEGVTCLPTDAPSLRVRLRREDTGTVSLIAADPDGRTVAAVDALDLRPLSAVPSKEGDGGALLRLEWREIPEPGTGQDGTAPDTRVVFVPEPGGDLPDAAHETARAALDELRRRPDSAKLALVTRNAQQVTPGDRVAGLGHAAVTGLVRSARSEQPGRLVLVDLDDAPASREALPAALATGEPELAIRDGRLHVPRLARPADDTVLVPPSQGAWRLDVTRRGSLADLALVPAPEAGRPLGPDEVRIAVRASGLNFRDVAVALRLVPGETAMGSEGAGVVTETGPGVTGIAPGDRVTGVFERSHGPVAVADARKVVPVPDGWSYERAASVPIVHATAYQCLVEIARVRPGEAVLIHAATGGVGLAAVQLARHLGAEVFATASPPKQHVLRGLGIDADHIASSRDLDFEDRFRGRVDVVLNSLARGTVDASLRVLRPGGRFVEIGKTDVRDPDAVRAEHPDVAYTAYDLLSVEPGRVGEVLRTVLGLHADGALGPLPLSVHDVRRAPEAVGTLRHGRHIGKIVLTVPQPPPLDPDGTVLITGGTGALGAELARHLVRAHGVRRLVLAGRRGREAAGARDLAAELGGLGARVTLAACDTADRDALAALLAEHPPSAVVHAAGVLDDGLVGALTPERLTAVLRPKVDTAWHLHRLTQDLDLAAFVMFSSAVGVLGAPGQANYAAANTWLDALAQHRRARGLPAVSLAWGLWDRRGGMTGHLSDAQVGRLRRSGIAPLATSRALALFDAALQAPEALLVPVDLAVQDVPPDGEAPVLADFAQAPEPGERDERPERDERDEPREAAGDRLRRASGDERERILLEAVCDAAGEILGYPEPGSVRPGDVFKELGFDSLLSVDLRNRINRELGVELPTTAVMDNPTPAELAGVVRAAFASTGRPDEEEGEEAR</sequence>
<dbReference type="InterPro" id="IPR014043">
    <property type="entry name" value="Acyl_transferase_dom"/>
</dbReference>
<dbReference type="InterPro" id="IPR049552">
    <property type="entry name" value="PKS_DH_N"/>
</dbReference>
<dbReference type="PROSITE" id="PS52019">
    <property type="entry name" value="PKS_MFAS_DH"/>
    <property type="match status" value="1"/>
</dbReference>
<dbReference type="OrthoDB" id="4537517at2"/>
<comment type="caution">
    <text evidence="11">The sequence shown here is derived from an EMBL/GenBank/DDBJ whole genome shotgun (WGS) entry which is preliminary data.</text>
</comment>
<dbReference type="EMBL" id="SMKU01000209">
    <property type="protein sequence ID" value="TDD76618.1"/>
    <property type="molecule type" value="Genomic_DNA"/>
</dbReference>
<dbReference type="SUPFAM" id="SSF52151">
    <property type="entry name" value="FabD/lysophospholipase-like"/>
    <property type="match status" value="2"/>
</dbReference>
<dbReference type="InterPro" id="IPR020806">
    <property type="entry name" value="PKS_PP-bd"/>
</dbReference>
<dbReference type="InterPro" id="IPR036291">
    <property type="entry name" value="NAD(P)-bd_dom_sf"/>
</dbReference>
<feature type="active site" description="Proton acceptor; for dehydratase activity" evidence="6">
    <location>
        <position position="1880"/>
    </location>
</feature>
<evidence type="ECO:0000259" key="8">
    <source>
        <dbReference type="PROSITE" id="PS50075"/>
    </source>
</evidence>
<feature type="compositionally biased region" description="Basic and acidic residues" evidence="7">
    <location>
        <begin position="1377"/>
        <end position="1386"/>
    </location>
</feature>
<evidence type="ECO:0000259" key="9">
    <source>
        <dbReference type="PROSITE" id="PS52004"/>
    </source>
</evidence>
<dbReference type="SUPFAM" id="SSF51735">
    <property type="entry name" value="NAD(P)-binding Rossmann-fold domains"/>
    <property type="match status" value="3"/>
</dbReference>
<dbReference type="SUPFAM" id="SSF53901">
    <property type="entry name" value="Thiolase-like"/>
    <property type="match status" value="2"/>
</dbReference>
<keyword evidence="3" id="KW-0808">Transferase</keyword>
<feature type="region of interest" description="Disordered" evidence="7">
    <location>
        <begin position="941"/>
        <end position="962"/>
    </location>
</feature>
<feature type="compositionally biased region" description="Basic and acidic residues" evidence="7">
    <location>
        <begin position="2836"/>
        <end position="2862"/>
    </location>
</feature>
<dbReference type="PROSITE" id="PS00606">
    <property type="entry name" value="KS3_1"/>
    <property type="match status" value="1"/>
</dbReference>
<dbReference type="Pfam" id="PF16197">
    <property type="entry name" value="KAsynt_C_assoc"/>
    <property type="match status" value="2"/>
</dbReference>
<keyword evidence="4" id="KW-0511">Multifunctional enzyme</keyword>
<dbReference type="GO" id="GO:0016491">
    <property type="term" value="F:oxidoreductase activity"/>
    <property type="evidence" value="ECO:0007669"/>
    <property type="project" value="InterPro"/>
</dbReference>
<dbReference type="FunFam" id="3.40.366.10:FF:000002">
    <property type="entry name" value="Probable polyketide synthase 2"/>
    <property type="match status" value="1"/>
</dbReference>
<dbReference type="Pfam" id="PF08659">
    <property type="entry name" value="KR"/>
    <property type="match status" value="1"/>
</dbReference>
<dbReference type="InterPro" id="IPR018201">
    <property type="entry name" value="Ketoacyl_synth_AS"/>
</dbReference>
<evidence type="ECO:0000256" key="5">
    <source>
        <dbReference type="ARBA" id="ARBA00023315"/>
    </source>
</evidence>
<dbReference type="CDD" id="cd00833">
    <property type="entry name" value="PKS"/>
    <property type="match status" value="2"/>
</dbReference>
<keyword evidence="2" id="KW-0597">Phosphoprotein</keyword>
<feature type="region of interest" description="C-terminal hotdog fold" evidence="6">
    <location>
        <begin position="1977"/>
        <end position="2110"/>
    </location>
</feature>
<dbReference type="RefSeq" id="WP_131899376.1">
    <property type="nucleotide sequence ID" value="NZ_SMKU01000209.1"/>
</dbReference>
<dbReference type="Gene3D" id="3.40.366.10">
    <property type="entry name" value="Malonyl-Coenzyme A Acyl Carrier Protein, domain 2"/>
    <property type="match status" value="2"/>
</dbReference>
<dbReference type="GO" id="GO:0004312">
    <property type="term" value="F:fatty acid synthase activity"/>
    <property type="evidence" value="ECO:0007669"/>
    <property type="project" value="TreeGrafter"/>
</dbReference>
<dbReference type="CDD" id="cd05195">
    <property type="entry name" value="enoyl_red"/>
    <property type="match status" value="1"/>
</dbReference>
<dbReference type="InterPro" id="IPR014030">
    <property type="entry name" value="Ketoacyl_synth_N"/>
</dbReference>
<gene>
    <name evidence="11" type="ORF">E1298_30535</name>
</gene>
<dbReference type="Pfam" id="PF14765">
    <property type="entry name" value="PS-DH"/>
    <property type="match status" value="1"/>
</dbReference>
<dbReference type="InterPro" id="IPR001227">
    <property type="entry name" value="Ac_transferase_dom_sf"/>
</dbReference>
<dbReference type="Pfam" id="PF02801">
    <property type="entry name" value="Ketoacyl-synt_C"/>
    <property type="match status" value="2"/>
</dbReference>
<reference evidence="11 12" key="1">
    <citation type="submission" date="2019-03" db="EMBL/GenBank/DDBJ databases">
        <title>Draft genome sequences of novel Actinobacteria.</title>
        <authorList>
            <person name="Sahin N."/>
            <person name="Ay H."/>
            <person name="Saygin H."/>
        </authorList>
    </citation>
    <scope>NUCLEOTIDE SEQUENCE [LARGE SCALE GENOMIC DNA]</scope>
    <source>
        <strain evidence="11 12">H3C3</strain>
    </source>
</reference>
<feature type="domain" description="Ketosynthase family 3 (KS3)" evidence="9">
    <location>
        <begin position="2"/>
        <end position="409"/>
    </location>
</feature>
<evidence type="ECO:0000256" key="2">
    <source>
        <dbReference type="ARBA" id="ARBA00022553"/>
    </source>
</evidence>
<dbReference type="Gene3D" id="3.10.129.110">
    <property type="entry name" value="Polyketide synthase dehydratase"/>
    <property type="match status" value="1"/>
</dbReference>
<feature type="compositionally biased region" description="Basic and acidic residues" evidence="7">
    <location>
        <begin position="945"/>
        <end position="962"/>
    </location>
</feature>
<dbReference type="InterPro" id="IPR014031">
    <property type="entry name" value="Ketoacyl_synth_C"/>
</dbReference>
<keyword evidence="12" id="KW-1185">Reference proteome</keyword>
<dbReference type="Pfam" id="PF22953">
    <property type="entry name" value="SpnB_Rossmann"/>
    <property type="match status" value="1"/>
</dbReference>
<dbReference type="InterPro" id="IPR009081">
    <property type="entry name" value="PP-bd_ACP"/>
</dbReference>
<dbReference type="Pfam" id="PF00109">
    <property type="entry name" value="ketoacyl-synt"/>
    <property type="match status" value="2"/>
</dbReference>
<dbReference type="InterPro" id="IPR050091">
    <property type="entry name" value="PKS_NRPS_Biosynth_Enz"/>
</dbReference>
<dbReference type="InterPro" id="IPR020843">
    <property type="entry name" value="ER"/>
</dbReference>
<dbReference type="InterPro" id="IPR049551">
    <property type="entry name" value="PKS_DH_C"/>
</dbReference>
<dbReference type="InterPro" id="IPR016039">
    <property type="entry name" value="Thiolase-like"/>
</dbReference>
<dbReference type="InterPro" id="IPR042104">
    <property type="entry name" value="PKS_dehydratase_sf"/>
</dbReference>
<organism evidence="11 12">
    <name type="scientific">Actinomadura rubrisoli</name>
    <dbReference type="NCBI Taxonomy" id="2530368"/>
    <lineage>
        <taxon>Bacteria</taxon>
        <taxon>Bacillati</taxon>
        <taxon>Actinomycetota</taxon>
        <taxon>Actinomycetes</taxon>
        <taxon>Streptosporangiales</taxon>
        <taxon>Thermomonosporaceae</taxon>
        <taxon>Actinomadura</taxon>
    </lineage>
</organism>
<dbReference type="SMART" id="SM00827">
    <property type="entry name" value="PKS_AT"/>
    <property type="match status" value="2"/>
</dbReference>
<proteinExistence type="predicted"/>
<dbReference type="Pfam" id="PF00698">
    <property type="entry name" value="Acyl_transf_1"/>
    <property type="match status" value="2"/>
</dbReference>
<dbReference type="SMART" id="SM00822">
    <property type="entry name" value="PKS_KR"/>
    <property type="match status" value="1"/>
</dbReference>
<feature type="compositionally biased region" description="Basic and acidic residues" evidence="7">
    <location>
        <begin position="1084"/>
        <end position="1094"/>
    </location>
</feature>
<dbReference type="InterPro" id="IPR036736">
    <property type="entry name" value="ACP-like_sf"/>
</dbReference>
<dbReference type="GO" id="GO:0004315">
    <property type="term" value="F:3-oxoacyl-[acyl-carrier-protein] synthase activity"/>
    <property type="evidence" value="ECO:0007669"/>
    <property type="project" value="InterPro"/>
</dbReference>
<dbReference type="InterPro" id="IPR011032">
    <property type="entry name" value="GroES-like_sf"/>
</dbReference>
<dbReference type="PANTHER" id="PTHR43775:SF51">
    <property type="entry name" value="INACTIVE PHENOLPHTHIOCEROL SYNTHESIS POLYKETIDE SYNTHASE TYPE I PKS1-RELATED"/>
    <property type="match status" value="1"/>
</dbReference>
<dbReference type="SMART" id="SM00829">
    <property type="entry name" value="PKS_ER"/>
    <property type="match status" value="1"/>
</dbReference>
<dbReference type="PANTHER" id="PTHR43775">
    <property type="entry name" value="FATTY ACID SYNTHASE"/>
    <property type="match status" value="1"/>
</dbReference>
<dbReference type="FunFam" id="3.40.47.10:FF:000019">
    <property type="entry name" value="Polyketide synthase type I"/>
    <property type="match status" value="1"/>
</dbReference>
<dbReference type="InterPro" id="IPR020841">
    <property type="entry name" value="PKS_Beta-ketoAc_synthase_dom"/>
</dbReference>
<dbReference type="PROSITE" id="PS50075">
    <property type="entry name" value="CARRIER"/>
    <property type="match status" value="2"/>
</dbReference>
<feature type="domain" description="Carrier" evidence="8">
    <location>
        <begin position="869"/>
        <end position="945"/>
    </location>
</feature>
<dbReference type="SMART" id="SM00825">
    <property type="entry name" value="PKS_KS"/>
    <property type="match status" value="2"/>
</dbReference>
<name>A0A4R5ATK5_9ACTN</name>
<dbReference type="InterPro" id="IPR016036">
    <property type="entry name" value="Malonyl_transacylase_ACP-bd"/>
</dbReference>
<dbReference type="SUPFAM" id="SSF55048">
    <property type="entry name" value="Probable ACP-binding domain of malonyl-CoA ACP transacylase"/>
    <property type="match status" value="2"/>
</dbReference>
<evidence type="ECO:0000256" key="3">
    <source>
        <dbReference type="ARBA" id="ARBA00022679"/>
    </source>
</evidence>
<keyword evidence="5" id="KW-0012">Acyltransferase</keyword>
<evidence type="ECO:0000259" key="10">
    <source>
        <dbReference type="PROSITE" id="PS52019"/>
    </source>
</evidence>
<dbReference type="PROSITE" id="PS52004">
    <property type="entry name" value="KS3_2"/>
    <property type="match status" value="2"/>
</dbReference>
<feature type="domain" description="PKS/mFAS DH" evidence="10">
    <location>
        <begin position="1849"/>
        <end position="2110"/>
    </location>
</feature>
<dbReference type="Gene3D" id="3.90.180.10">
    <property type="entry name" value="Medium-chain alcohol dehydrogenases, catalytic domain"/>
    <property type="match status" value="1"/>
</dbReference>
<dbReference type="GO" id="GO:0006633">
    <property type="term" value="P:fatty acid biosynthetic process"/>
    <property type="evidence" value="ECO:0007669"/>
    <property type="project" value="InterPro"/>
</dbReference>
<dbReference type="PROSITE" id="PS00012">
    <property type="entry name" value="PHOSPHOPANTETHEINE"/>
    <property type="match status" value="1"/>
</dbReference>
<dbReference type="Pfam" id="PF21089">
    <property type="entry name" value="PKS_DH_N"/>
    <property type="match status" value="1"/>
</dbReference>
<dbReference type="SUPFAM" id="SSF47336">
    <property type="entry name" value="ACP-like"/>
    <property type="match status" value="2"/>
</dbReference>
<evidence type="ECO:0000313" key="12">
    <source>
        <dbReference type="Proteomes" id="UP000294513"/>
    </source>
</evidence>
<dbReference type="SUPFAM" id="SSF50129">
    <property type="entry name" value="GroES-like"/>
    <property type="match status" value="1"/>
</dbReference>
<dbReference type="Pfam" id="PF13602">
    <property type="entry name" value="ADH_zinc_N_2"/>
    <property type="match status" value="1"/>
</dbReference>
<dbReference type="InterPro" id="IPR013968">
    <property type="entry name" value="PKS_KR"/>
</dbReference>
<dbReference type="Gene3D" id="1.10.1200.10">
    <property type="entry name" value="ACP-like"/>
    <property type="match status" value="2"/>
</dbReference>
<feature type="region of interest" description="Disordered" evidence="7">
    <location>
        <begin position="1079"/>
        <end position="1100"/>
    </location>
</feature>
<dbReference type="InterPro" id="IPR016035">
    <property type="entry name" value="Acyl_Trfase/lysoPLipase"/>
</dbReference>
<dbReference type="Gene3D" id="3.40.50.720">
    <property type="entry name" value="NAD(P)-binding Rossmann-like Domain"/>
    <property type="match status" value="3"/>
</dbReference>
<evidence type="ECO:0000256" key="1">
    <source>
        <dbReference type="ARBA" id="ARBA00022450"/>
    </source>
</evidence>
<dbReference type="Pfam" id="PF00550">
    <property type="entry name" value="PP-binding"/>
    <property type="match status" value="2"/>
</dbReference>
<dbReference type="CDD" id="cd08956">
    <property type="entry name" value="KR_3_FAS_SDR_x"/>
    <property type="match status" value="1"/>
</dbReference>
<feature type="region of interest" description="N-terminal hotdog fold" evidence="6">
    <location>
        <begin position="1849"/>
        <end position="1965"/>
    </location>
</feature>
<feature type="domain" description="Ketosynthase family 3 (KS3)" evidence="9">
    <location>
        <begin position="963"/>
        <end position="1379"/>
    </location>
</feature>
<evidence type="ECO:0000256" key="4">
    <source>
        <dbReference type="ARBA" id="ARBA00023268"/>
    </source>
</evidence>
<dbReference type="InterPro" id="IPR055123">
    <property type="entry name" value="SpnB-like_Rossmann"/>
</dbReference>
<evidence type="ECO:0000256" key="7">
    <source>
        <dbReference type="SAM" id="MobiDB-lite"/>
    </source>
</evidence>
<feature type="region of interest" description="Disordered" evidence="7">
    <location>
        <begin position="1377"/>
        <end position="1396"/>
    </location>
</feature>
<dbReference type="Gene3D" id="3.40.47.10">
    <property type="match status" value="2"/>
</dbReference>
<dbReference type="InterPro" id="IPR006162">
    <property type="entry name" value="Ppantetheine_attach_site"/>
</dbReference>
<protein>
    <submittedName>
        <fullName evidence="11">SDR family NAD(P)-dependent oxidoreductase</fullName>
    </submittedName>
</protein>